<sequence length="317" mass="34698">MKRILAVHTGGTISMSEMDGVVRQGAENPLNIGGHMPEDVRVEEIYPLKKPSPHITVTDMDELKRIILENEESYDGFVITHGTDTLEETAYFLDITLNITPPVIITGAMRSANEIGSDGMYNYLSSIRVATEAESENRGVLVVFNDEIHTAHSVTKTHTSNIATFQSPNHGPVGFLTKQDVQYHHPVQPRLKFSKVDTDMKVGLIKTHVGLDGTFFNALVQADYDGLIIEALGQGNIPPSAMPGLGQVLEAGIVTVIVSRSFNGIVGSYYDYHGGGYELKSRGVIFSNGLNGQKARLKLLLALSNLETHLIKDVFEH</sequence>
<feature type="binding site" evidence="4">
    <location>
        <begin position="83"/>
        <end position="84"/>
    </location>
    <ligand>
        <name>substrate</name>
    </ligand>
</feature>
<dbReference type="InterPro" id="IPR027474">
    <property type="entry name" value="L-asparaginase_N"/>
</dbReference>
<dbReference type="InterPro" id="IPR006034">
    <property type="entry name" value="Asparaginase/glutaminase-like"/>
</dbReference>
<reference evidence="9" key="1">
    <citation type="submission" date="2017-08" db="EMBL/GenBank/DDBJ databases">
        <authorList>
            <person name="Varghese N."/>
            <person name="Submissions S."/>
        </authorList>
    </citation>
    <scope>NUCLEOTIDE SEQUENCE [LARGE SCALE GENOMIC DNA]</scope>
    <source>
        <strain evidence="9">DSM 23173</strain>
    </source>
</reference>
<feature type="active site" description="O-isoaspartyl threonine intermediate" evidence="3">
    <location>
        <position position="12"/>
    </location>
</feature>
<organism evidence="8 9">
    <name type="scientific">Salinicoccus kekensis</name>
    <dbReference type="NCBI Taxonomy" id="714307"/>
    <lineage>
        <taxon>Bacteria</taxon>
        <taxon>Bacillati</taxon>
        <taxon>Bacillota</taxon>
        <taxon>Bacilli</taxon>
        <taxon>Bacillales</taxon>
        <taxon>Staphylococcaceae</taxon>
        <taxon>Salinicoccus</taxon>
    </lineage>
</organism>
<evidence type="ECO:0000256" key="3">
    <source>
        <dbReference type="PIRSR" id="PIRSR001220-1"/>
    </source>
</evidence>
<dbReference type="SMART" id="SM00870">
    <property type="entry name" value="Asparaginase"/>
    <property type="match status" value="1"/>
</dbReference>
<dbReference type="PRINTS" id="PR00139">
    <property type="entry name" value="ASNGLNASE"/>
</dbReference>
<dbReference type="Pfam" id="PF00710">
    <property type="entry name" value="Asparaginase"/>
    <property type="match status" value="1"/>
</dbReference>
<feature type="binding site" evidence="4">
    <location>
        <position position="52"/>
    </location>
    <ligand>
        <name>substrate</name>
    </ligand>
</feature>
<comment type="similarity">
    <text evidence="1">Belongs to the asparaginase 1 family.</text>
</comment>
<dbReference type="InterPro" id="IPR036152">
    <property type="entry name" value="Asp/glu_Ase-like_sf"/>
</dbReference>
<dbReference type="Proteomes" id="UP000219412">
    <property type="component" value="Unassembled WGS sequence"/>
</dbReference>
<dbReference type="PROSITE" id="PS51732">
    <property type="entry name" value="ASN_GLN_ASE_3"/>
    <property type="match status" value="1"/>
</dbReference>
<protein>
    <submittedName>
        <fullName evidence="8">L-asparaginase</fullName>
    </submittedName>
</protein>
<dbReference type="GO" id="GO:0004067">
    <property type="term" value="F:asparaginase activity"/>
    <property type="evidence" value="ECO:0007669"/>
    <property type="project" value="UniProtKB-UniRule"/>
</dbReference>
<dbReference type="InterPro" id="IPR027473">
    <property type="entry name" value="L-asparaginase_C"/>
</dbReference>
<accession>A0A285UBN4</accession>
<keyword evidence="9" id="KW-1185">Reference proteome</keyword>
<dbReference type="Gene3D" id="3.40.50.1170">
    <property type="entry name" value="L-asparaginase, N-terminal domain"/>
    <property type="match status" value="1"/>
</dbReference>
<evidence type="ECO:0000259" key="7">
    <source>
        <dbReference type="Pfam" id="PF17763"/>
    </source>
</evidence>
<evidence type="ECO:0000256" key="1">
    <source>
        <dbReference type="ARBA" id="ARBA00010518"/>
    </source>
</evidence>
<dbReference type="InterPro" id="IPR040919">
    <property type="entry name" value="Asparaginase_C"/>
</dbReference>
<dbReference type="PROSITE" id="PS00917">
    <property type="entry name" value="ASN_GLN_ASE_2"/>
    <property type="match status" value="1"/>
</dbReference>
<dbReference type="PANTHER" id="PTHR11707">
    <property type="entry name" value="L-ASPARAGINASE"/>
    <property type="match status" value="1"/>
</dbReference>
<dbReference type="InterPro" id="IPR037152">
    <property type="entry name" value="L-asparaginase_N_sf"/>
</dbReference>
<evidence type="ECO:0000313" key="9">
    <source>
        <dbReference type="Proteomes" id="UP000219412"/>
    </source>
</evidence>
<evidence type="ECO:0000256" key="4">
    <source>
        <dbReference type="PIRSR" id="PIRSR001220-2"/>
    </source>
</evidence>
<dbReference type="PIRSF" id="PIRSF001220">
    <property type="entry name" value="L-ASNase_gatD"/>
    <property type="match status" value="1"/>
</dbReference>
<name>A0A285UBN4_9STAP</name>
<dbReference type="PANTHER" id="PTHR11707:SF28">
    <property type="entry name" value="60 KDA LYSOPHOSPHOLIPASE"/>
    <property type="match status" value="1"/>
</dbReference>
<dbReference type="SFLD" id="SFLDS00057">
    <property type="entry name" value="Glutaminase/Asparaginase"/>
    <property type="match status" value="1"/>
</dbReference>
<keyword evidence="2" id="KW-0378">Hydrolase</keyword>
<feature type="active site" evidence="5">
    <location>
        <position position="83"/>
    </location>
</feature>
<dbReference type="InterPro" id="IPR027475">
    <property type="entry name" value="Asparaginase/glutaminase_AS2"/>
</dbReference>
<dbReference type="GO" id="GO:0006528">
    <property type="term" value="P:asparagine metabolic process"/>
    <property type="evidence" value="ECO:0007669"/>
    <property type="project" value="InterPro"/>
</dbReference>
<evidence type="ECO:0000259" key="6">
    <source>
        <dbReference type="Pfam" id="PF00710"/>
    </source>
</evidence>
<dbReference type="AlphaFoldDB" id="A0A285UBN4"/>
<dbReference type="RefSeq" id="WP_097038914.1">
    <property type="nucleotide sequence ID" value="NZ_OBQF01000001.1"/>
</dbReference>
<dbReference type="FunFam" id="3.40.50.1170:FF:000001">
    <property type="entry name" value="L-asparaginase 2"/>
    <property type="match status" value="1"/>
</dbReference>
<dbReference type="Gene3D" id="3.40.50.40">
    <property type="match status" value="1"/>
</dbReference>
<gene>
    <name evidence="8" type="ORF">SAMN05878391_0558</name>
</gene>
<evidence type="ECO:0000256" key="2">
    <source>
        <dbReference type="ARBA" id="ARBA00022801"/>
    </source>
</evidence>
<proteinExistence type="inferred from homology"/>
<dbReference type="OrthoDB" id="9788068at2"/>
<feature type="domain" description="L-asparaginase N-terminal" evidence="6">
    <location>
        <begin position="3"/>
        <end position="186"/>
    </location>
</feature>
<evidence type="ECO:0000313" key="8">
    <source>
        <dbReference type="EMBL" id="SOC38808.1"/>
    </source>
</evidence>
<dbReference type="Pfam" id="PF17763">
    <property type="entry name" value="Asparaginase_C"/>
    <property type="match status" value="1"/>
</dbReference>
<feature type="domain" description="Asparaginase/glutaminase C-terminal" evidence="7">
    <location>
        <begin position="201"/>
        <end position="306"/>
    </location>
</feature>
<dbReference type="CDD" id="cd08964">
    <property type="entry name" value="L-asparaginase_II"/>
    <property type="match status" value="1"/>
</dbReference>
<dbReference type="EMBL" id="OBQF01000001">
    <property type="protein sequence ID" value="SOC38808.1"/>
    <property type="molecule type" value="Genomic_DNA"/>
</dbReference>
<evidence type="ECO:0000256" key="5">
    <source>
        <dbReference type="PROSITE-ProRule" id="PRU10100"/>
    </source>
</evidence>
<dbReference type="SUPFAM" id="SSF53774">
    <property type="entry name" value="Glutaminase/Asparaginase"/>
    <property type="match status" value="1"/>
</dbReference>
<dbReference type="InterPro" id="IPR004550">
    <property type="entry name" value="AsnASE_II"/>
</dbReference>
<dbReference type="PIRSF" id="PIRSF500176">
    <property type="entry name" value="L_ASNase"/>
    <property type="match status" value="1"/>
</dbReference>